<evidence type="ECO:0000313" key="7">
    <source>
        <dbReference type="Proteomes" id="UP000007488"/>
    </source>
</evidence>
<evidence type="ECO:0000313" key="6">
    <source>
        <dbReference type="EMBL" id="ADY56635.1"/>
    </source>
</evidence>
<dbReference type="SMART" id="SM00422">
    <property type="entry name" value="HTH_MERR"/>
    <property type="match status" value="1"/>
</dbReference>
<dbReference type="InterPro" id="IPR000551">
    <property type="entry name" value="MerR-type_HTH_dom"/>
</dbReference>
<dbReference type="SUPFAM" id="SSF46955">
    <property type="entry name" value="Putative DNA-binding domain"/>
    <property type="match status" value="1"/>
</dbReference>
<evidence type="ECO:0000256" key="3">
    <source>
        <dbReference type="ARBA" id="ARBA00023159"/>
    </source>
</evidence>
<dbReference type="InterPro" id="IPR012925">
    <property type="entry name" value="TipAS_dom"/>
</dbReference>
<dbReference type="CDD" id="cd01106">
    <property type="entry name" value="HTH_TipAL-Mta"/>
    <property type="match status" value="1"/>
</dbReference>
<dbReference type="OrthoDB" id="9814833at2"/>
<dbReference type="RefSeq" id="WP_013625500.1">
    <property type="nucleotide sequence ID" value="NC_015172.1"/>
</dbReference>
<evidence type="ECO:0000256" key="2">
    <source>
        <dbReference type="ARBA" id="ARBA00023125"/>
    </source>
</evidence>
<dbReference type="PRINTS" id="PR00040">
    <property type="entry name" value="HTHMERR"/>
</dbReference>
<dbReference type="Pfam" id="PF13411">
    <property type="entry name" value="MerR_1"/>
    <property type="match status" value="1"/>
</dbReference>
<keyword evidence="4" id="KW-0804">Transcription</keyword>
<dbReference type="PANTHER" id="PTHR30204">
    <property type="entry name" value="REDOX-CYCLING DRUG-SENSING TRANSCRIPTIONAL ACTIVATOR SOXR"/>
    <property type="match status" value="1"/>
</dbReference>
<reference evidence="6 7" key="1">
    <citation type="journal article" date="2011" name="Stand. Genomic Sci.">
        <title>Complete genome sequence of Syntrophobotulus glycolicus type strain (FlGlyR).</title>
        <authorList>
            <person name="Han C."/>
            <person name="Mwirichia R."/>
            <person name="Chertkov O."/>
            <person name="Held B."/>
            <person name="Lapidus A."/>
            <person name="Nolan M."/>
            <person name="Lucas S."/>
            <person name="Hammon N."/>
            <person name="Deshpande S."/>
            <person name="Cheng J.F."/>
            <person name="Tapia R."/>
            <person name="Goodwin L."/>
            <person name="Pitluck S."/>
            <person name="Huntemann M."/>
            <person name="Liolios K."/>
            <person name="Ivanova N."/>
            <person name="Pagani I."/>
            <person name="Mavromatis K."/>
            <person name="Ovchinikova G."/>
            <person name="Pati A."/>
            <person name="Chen A."/>
            <person name="Palaniappan K."/>
            <person name="Land M."/>
            <person name="Hauser L."/>
            <person name="Brambilla E.M."/>
            <person name="Rohde M."/>
            <person name="Spring S."/>
            <person name="Sikorski J."/>
            <person name="Goker M."/>
            <person name="Woyke T."/>
            <person name="Bristow J."/>
            <person name="Eisen J.A."/>
            <person name="Markowitz V."/>
            <person name="Hugenholtz P."/>
            <person name="Kyrpides N.C."/>
            <person name="Klenk H.P."/>
            <person name="Detter J.C."/>
        </authorList>
    </citation>
    <scope>NUCLEOTIDE SEQUENCE [LARGE SCALE GENOMIC DNA]</scope>
    <source>
        <strain evidence="7">DSM 8271 / FlGlyR</strain>
    </source>
</reference>
<dbReference type="SUPFAM" id="SSF89082">
    <property type="entry name" value="Antibiotic binding domain of TipA-like multidrug resistance regulators"/>
    <property type="match status" value="1"/>
</dbReference>
<keyword evidence="1" id="KW-0805">Transcription regulation</keyword>
<dbReference type="STRING" id="645991.Sgly_2347"/>
<dbReference type="InterPro" id="IPR047057">
    <property type="entry name" value="MerR_fam"/>
</dbReference>
<dbReference type="InterPro" id="IPR009061">
    <property type="entry name" value="DNA-bd_dom_put_sf"/>
</dbReference>
<evidence type="ECO:0000256" key="4">
    <source>
        <dbReference type="ARBA" id="ARBA00023163"/>
    </source>
</evidence>
<keyword evidence="2" id="KW-0238">DNA-binding</keyword>
<evidence type="ECO:0000256" key="1">
    <source>
        <dbReference type="ARBA" id="ARBA00023015"/>
    </source>
</evidence>
<dbReference type="GO" id="GO:0003677">
    <property type="term" value="F:DNA binding"/>
    <property type="evidence" value="ECO:0007669"/>
    <property type="project" value="UniProtKB-KW"/>
</dbReference>
<name>F0SUR9_SYNGF</name>
<dbReference type="Proteomes" id="UP000007488">
    <property type="component" value="Chromosome"/>
</dbReference>
<dbReference type="eggNOG" id="COG0789">
    <property type="taxonomic scope" value="Bacteria"/>
</dbReference>
<dbReference type="EMBL" id="CP002547">
    <property type="protein sequence ID" value="ADY56635.1"/>
    <property type="molecule type" value="Genomic_DNA"/>
</dbReference>
<dbReference type="HOGENOM" id="CLU_060077_0_6_9"/>
<dbReference type="AlphaFoldDB" id="F0SUR9"/>
<sequence length="254" mass="29754">MTFKIKEVADLAGISVRTLHHYDRLGLLKPESTSAAGYRLYSDQNLEQLQQILFFKELGFSLKEIKAFLADPDFNHQQALRAHHKLLLEKKKRLGAIISLVEKTLNAKEGGKISMSKKEMFEAFDLAEIEKHQQQYAEETKQKYGGSEAYRESQKRTSSYTKEDWARIQAERNEIYQNLAFLMDRDVADPEVQETIGKWRRHISDHFYHCTPEIFRGLGELYVQDERFTANIDQFKPGLAKFFREGIKFYCDER</sequence>
<dbReference type="PANTHER" id="PTHR30204:SF90">
    <property type="entry name" value="HTH-TYPE TRANSCRIPTIONAL ACTIVATOR MTA"/>
    <property type="match status" value="1"/>
</dbReference>
<dbReference type="KEGG" id="sgy:Sgly_2347"/>
<keyword evidence="3" id="KW-0010">Activator</keyword>
<keyword evidence="7" id="KW-1185">Reference proteome</keyword>
<dbReference type="Gene3D" id="1.10.490.50">
    <property type="entry name" value="Antibiotic binding domain of TipA-like multidrug resistance regulators"/>
    <property type="match status" value="1"/>
</dbReference>
<dbReference type="PROSITE" id="PS50937">
    <property type="entry name" value="HTH_MERR_2"/>
    <property type="match status" value="1"/>
</dbReference>
<organism evidence="6 7">
    <name type="scientific">Syntrophobotulus glycolicus (strain DSM 8271 / FlGlyR)</name>
    <dbReference type="NCBI Taxonomy" id="645991"/>
    <lineage>
        <taxon>Bacteria</taxon>
        <taxon>Bacillati</taxon>
        <taxon>Bacillota</taxon>
        <taxon>Clostridia</taxon>
        <taxon>Eubacteriales</taxon>
        <taxon>Desulfitobacteriaceae</taxon>
        <taxon>Syntrophobotulus</taxon>
    </lineage>
</organism>
<dbReference type="Gene3D" id="1.10.1660.10">
    <property type="match status" value="1"/>
</dbReference>
<gene>
    <name evidence="6" type="ordered locus">Sgly_2347</name>
</gene>
<dbReference type="Pfam" id="PF07739">
    <property type="entry name" value="TipAS"/>
    <property type="match status" value="1"/>
</dbReference>
<accession>F0SUR9</accession>
<feature type="domain" description="HTH merR-type" evidence="5">
    <location>
        <begin position="2"/>
        <end position="71"/>
    </location>
</feature>
<dbReference type="GO" id="GO:0003700">
    <property type="term" value="F:DNA-binding transcription factor activity"/>
    <property type="evidence" value="ECO:0007669"/>
    <property type="project" value="InterPro"/>
</dbReference>
<proteinExistence type="predicted"/>
<dbReference type="InterPro" id="IPR036244">
    <property type="entry name" value="TipA-like_antibiotic-bd"/>
</dbReference>
<evidence type="ECO:0000259" key="5">
    <source>
        <dbReference type="PROSITE" id="PS50937"/>
    </source>
</evidence>
<protein>
    <submittedName>
        <fullName evidence="6">Antibiotic resistance transcriptional regulator, MerR family</fullName>
    </submittedName>
</protein>
<reference evidence="7" key="2">
    <citation type="submission" date="2011-02" db="EMBL/GenBank/DDBJ databases">
        <title>The complete genome of Syntrophobotulus glycolicus DSM 8271.</title>
        <authorList>
            <person name="Lucas S."/>
            <person name="Copeland A."/>
            <person name="Lapidus A."/>
            <person name="Bruce D."/>
            <person name="Goodwin L."/>
            <person name="Pitluck S."/>
            <person name="Kyrpides N."/>
            <person name="Mavromatis K."/>
            <person name="Pagani I."/>
            <person name="Ivanova N."/>
            <person name="Mikhailova N."/>
            <person name="Chertkov O."/>
            <person name="Held B."/>
            <person name="Detter J.C."/>
            <person name="Tapia R."/>
            <person name="Han C."/>
            <person name="Land M."/>
            <person name="Hauser L."/>
            <person name="Markowitz V."/>
            <person name="Cheng J.-F."/>
            <person name="Hugenholtz P."/>
            <person name="Woyke T."/>
            <person name="Wu D."/>
            <person name="Spring S."/>
            <person name="Schroeder M."/>
            <person name="Brambilla E."/>
            <person name="Klenk H.-P."/>
            <person name="Eisen J.A."/>
        </authorList>
    </citation>
    <scope>NUCLEOTIDE SEQUENCE [LARGE SCALE GENOMIC DNA]</scope>
    <source>
        <strain evidence="7">DSM 8271 / FlGlyR</strain>
    </source>
</reference>